<keyword evidence="1" id="KW-0812">Transmembrane</keyword>
<dbReference type="EMBL" id="BARW01021915">
    <property type="protein sequence ID" value="GAI93473.1"/>
    <property type="molecule type" value="Genomic_DNA"/>
</dbReference>
<comment type="caution">
    <text evidence="2">The sequence shown here is derived from an EMBL/GenBank/DDBJ whole genome shotgun (WGS) entry which is preliminary data.</text>
</comment>
<evidence type="ECO:0000256" key="1">
    <source>
        <dbReference type="SAM" id="Phobius"/>
    </source>
</evidence>
<feature type="transmembrane region" description="Helical" evidence="1">
    <location>
        <begin position="86"/>
        <end position="119"/>
    </location>
</feature>
<dbReference type="AlphaFoldDB" id="X1SKL8"/>
<feature type="transmembrane region" description="Helical" evidence="1">
    <location>
        <begin position="54"/>
        <end position="80"/>
    </location>
</feature>
<gene>
    <name evidence="2" type="ORF">S12H4_36722</name>
</gene>
<organism evidence="2">
    <name type="scientific">marine sediment metagenome</name>
    <dbReference type="NCBI Taxonomy" id="412755"/>
    <lineage>
        <taxon>unclassified sequences</taxon>
        <taxon>metagenomes</taxon>
        <taxon>ecological metagenomes</taxon>
    </lineage>
</organism>
<protein>
    <submittedName>
        <fullName evidence="2">Uncharacterized protein</fullName>
    </submittedName>
</protein>
<feature type="non-terminal residue" evidence="2">
    <location>
        <position position="156"/>
    </location>
</feature>
<feature type="transmembrane region" description="Helical" evidence="1">
    <location>
        <begin position="6"/>
        <end position="34"/>
    </location>
</feature>
<proteinExistence type="predicted"/>
<accession>X1SKL8</accession>
<evidence type="ECO:0000313" key="2">
    <source>
        <dbReference type="EMBL" id="GAI93473.1"/>
    </source>
</evidence>
<keyword evidence="1" id="KW-0472">Membrane</keyword>
<sequence>MEWLILILLGAIVLMMPLIVFFSLSLLAITIFVWRKLFPFGWGIAEWITNRRNLIPFVLFMLIVLGVTIILLILSFLLALNVHWTGYLLVLLLLPVIGITYLIFIGGMGLAIILWIIRLSHGGFALFRRGFWRMFSPGAPPTLQPVPPLPANPFSV</sequence>
<reference evidence="2" key="1">
    <citation type="journal article" date="2014" name="Front. Microbiol.">
        <title>High frequency of phylogenetically diverse reductive dehalogenase-homologous genes in deep subseafloor sedimentary metagenomes.</title>
        <authorList>
            <person name="Kawai M."/>
            <person name="Futagami T."/>
            <person name="Toyoda A."/>
            <person name="Takaki Y."/>
            <person name="Nishi S."/>
            <person name="Hori S."/>
            <person name="Arai W."/>
            <person name="Tsubouchi T."/>
            <person name="Morono Y."/>
            <person name="Uchiyama I."/>
            <person name="Ito T."/>
            <person name="Fujiyama A."/>
            <person name="Inagaki F."/>
            <person name="Takami H."/>
        </authorList>
    </citation>
    <scope>NUCLEOTIDE SEQUENCE</scope>
    <source>
        <strain evidence="2">Expedition CK06-06</strain>
    </source>
</reference>
<keyword evidence="1" id="KW-1133">Transmembrane helix</keyword>
<name>X1SKL8_9ZZZZ</name>